<name>A0ABQ4YZ92_9ASTR</name>
<proteinExistence type="predicted"/>
<evidence type="ECO:0000313" key="1">
    <source>
        <dbReference type="EMBL" id="GJS82922.1"/>
    </source>
</evidence>
<gene>
    <name evidence="1" type="ORF">Tco_0749463</name>
</gene>
<dbReference type="Proteomes" id="UP001151760">
    <property type="component" value="Unassembled WGS sequence"/>
</dbReference>
<reference evidence="1" key="1">
    <citation type="journal article" date="2022" name="Int. J. Mol. Sci.">
        <title>Draft Genome of Tanacetum Coccineum: Genomic Comparison of Closely Related Tanacetum-Family Plants.</title>
        <authorList>
            <person name="Yamashiro T."/>
            <person name="Shiraishi A."/>
            <person name="Nakayama K."/>
            <person name="Satake H."/>
        </authorList>
    </citation>
    <scope>NUCLEOTIDE SEQUENCE</scope>
</reference>
<dbReference type="SUPFAM" id="SSF53098">
    <property type="entry name" value="Ribonuclease H-like"/>
    <property type="match status" value="1"/>
</dbReference>
<sequence length="287" mass="32828">MCGEFNGLKAKILEENDSAYYVHCFAHQLQLVVVAVAKKHLGVVDFFYKLSLVTNVVCASCKRKDILIECEKVRVEKVIGNREVKTGSGKNQELSLTRARDTRWNSHYKTILRLMDMLPSLIKVLEFVENEGNNGSTQNQASGILVYFESFDFVFYLHLMKYIMGLTNILSQALQKRDQDVVEAVSLVKSTKEQLKEFRVNGLVPLLTIISSFCEKHNIKVLNMDEVYVNPSGRRRRINVTNQYFFEVECFNTVVDMQIQEFNDCFSEAGSELLTNMACLNPLIILP</sequence>
<protein>
    <submittedName>
        <fullName evidence="1">Zinc finger MYM-type protein 1-like protein</fullName>
    </submittedName>
</protein>
<reference evidence="1" key="2">
    <citation type="submission" date="2022-01" db="EMBL/GenBank/DDBJ databases">
        <authorList>
            <person name="Yamashiro T."/>
            <person name="Shiraishi A."/>
            <person name="Satake H."/>
            <person name="Nakayama K."/>
        </authorList>
    </citation>
    <scope>NUCLEOTIDE SEQUENCE</scope>
</reference>
<dbReference type="InterPro" id="IPR055298">
    <property type="entry name" value="AtLOH3-like"/>
</dbReference>
<comment type="caution">
    <text evidence="1">The sequence shown here is derived from an EMBL/GenBank/DDBJ whole genome shotgun (WGS) entry which is preliminary data.</text>
</comment>
<accession>A0ABQ4YZ92</accession>
<organism evidence="1 2">
    <name type="scientific">Tanacetum coccineum</name>
    <dbReference type="NCBI Taxonomy" id="301880"/>
    <lineage>
        <taxon>Eukaryota</taxon>
        <taxon>Viridiplantae</taxon>
        <taxon>Streptophyta</taxon>
        <taxon>Embryophyta</taxon>
        <taxon>Tracheophyta</taxon>
        <taxon>Spermatophyta</taxon>
        <taxon>Magnoliopsida</taxon>
        <taxon>eudicotyledons</taxon>
        <taxon>Gunneridae</taxon>
        <taxon>Pentapetalae</taxon>
        <taxon>asterids</taxon>
        <taxon>campanulids</taxon>
        <taxon>Asterales</taxon>
        <taxon>Asteraceae</taxon>
        <taxon>Asteroideae</taxon>
        <taxon>Anthemideae</taxon>
        <taxon>Anthemidinae</taxon>
        <taxon>Tanacetum</taxon>
    </lineage>
</organism>
<evidence type="ECO:0000313" key="2">
    <source>
        <dbReference type="Proteomes" id="UP001151760"/>
    </source>
</evidence>
<dbReference type="EMBL" id="BQNB010010862">
    <property type="protein sequence ID" value="GJS82922.1"/>
    <property type="molecule type" value="Genomic_DNA"/>
</dbReference>
<dbReference type="InterPro" id="IPR012337">
    <property type="entry name" value="RNaseH-like_sf"/>
</dbReference>
<dbReference type="PANTHER" id="PTHR11697">
    <property type="entry name" value="GENERAL TRANSCRIPTION FACTOR 2-RELATED ZINC FINGER PROTEIN"/>
    <property type="match status" value="1"/>
</dbReference>
<dbReference type="PANTHER" id="PTHR11697:SF230">
    <property type="entry name" value="ZINC FINGER, MYM DOMAIN CONTAINING 1"/>
    <property type="match status" value="1"/>
</dbReference>
<keyword evidence="2" id="KW-1185">Reference proteome</keyword>